<sequence>MFTFQNVTYKNILKIPDLTIKESSITCLVGESGTGKSTLLKFMNHMLSPSSGTVTYKDTPITDIDPIELRRDVSMLSQTPVLFGETVKDNVEAGLLFANKPFVDETTLQEAIHYFYLKKPLDEKADTLSGGEQQRLALARMKVLDSPVFLLDEPTSALDEDLEHDVMERFIEYARNQDKTVIFVTHAKTIAKAFADEIIDITPFSLKGSAADER</sequence>
<dbReference type="PROSITE" id="PS50893">
    <property type="entry name" value="ABC_TRANSPORTER_2"/>
    <property type="match status" value="1"/>
</dbReference>
<dbReference type="GO" id="GO:0005524">
    <property type="term" value="F:ATP binding"/>
    <property type="evidence" value="ECO:0007669"/>
    <property type="project" value="UniProtKB-KW"/>
</dbReference>
<dbReference type="Pfam" id="PF00005">
    <property type="entry name" value="ABC_tran"/>
    <property type="match status" value="1"/>
</dbReference>
<dbReference type="PANTHER" id="PTHR43423">
    <property type="entry name" value="ABC TRANSPORTER I FAMILY MEMBER 17"/>
    <property type="match status" value="1"/>
</dbReference>
<dbReference type="RefSeq" id="WP_091273860.1">
    <property type="nucleotide sequence ID" value="NZ_FNDK01000012.1"/>
</dbReference>
<dbReference type="SUPFAM" id="SSF52540">
    <property type="entry name" value="P-loop containing nucleoside triphosphate hydrolases"/>
    <property type="match status" value="1"/>
</dbReference>
<dbReference type="InterPro" id="IPR027417">
    <property type="entry name" value="P-loop_NTPase"/>
</dbReference>
<dbReference type="Gene3D" id="3.40.50.300">
    <property type="entry name" value="P-loop containing nucleotide triphosphate hydrolases"/>
    <property type="match status" value="1"/>
</dbReference>
<name>A0A1G8FNZ5_9BACI</name>
<evidence type="ECO:0000256" key="1">
    <source>
        <dbReference type="ARBA" id="ARBA00022741"/>
    </source>
</evidence>
<keyword evidence="5" id="KW-1185">Reference proteome</keyword>
<dbReference type="InterPro" id="IPR003593">
    <property type="entry name" value="AAA+_ATPase"/>
</dbReference>
<dbReference type="EMBL" id="FNDK01000012">
    <property type="protein sequence ID" value="SDH83882.1"/>
    <property type="molecule type" value="Genomic_DNA"/>
</dbReference>
<dbReference type="Proteomes" id="UP000199163">
    <property type="component" value="Unassembled WGS sequence"/>
</dbReference>
<keyword evidence="1" id="KW-0547">Nucleotide-binding</keyword>
<gene>
    <name evidence="4" type="ORF">SAMN05192534_112118</name>
</gene>
<dbReference type="GO" id="GO:0016887">
    <property type="term" value="F:ATP hydrolysis activity"/>
    <property type="evidence" value="ECO:0007669"/>
    <property type="project" value="InterPro"/>
</dbReference>
<proteinExistence type="predicted"/>
<reference evidence="4 5" key="1">
    <citation type="submission" date="2016-10" db="EMBL/GenBank/DDBJ databases">
        <authorList>
            <person name="de Groot N.N."/>
        </authorList>
    </citation>
    <scope>NUCLEOTIDE SEQUENCE [LARGE SCALE GENOMIC DNA]</scope>
    <source>
        <strain evidence="4 5">DSM 21632</strain>
    </source>
</reference>
<dbReference type="OrthoDB" id="9785080at2"/>
<dbReference type="STRING" id="568899.SAMN05192534_112118"/>
<keyword evidence="2 4" id="KW-0067">ATP-binding</keyword>
<organism evidence="4 5">
    <name type="scientific">Alteribacillus persepolensis</name>
    <dbReference type="NCBI Taxonomy" id="568899"/>
    <lineage>
        <taxon>Bacteria</taxon>
        <taxon>Bacillati</taxon>
        <taxon>Bacillota</taxon>
        <taxon>Bacilli</taxon>
        <taxon>Bacillales</taxon>
        <taxon>Bacillaceae</taxon>
        <taxon>Alteribacillus</taxon>
    </lineage>
</organism>
<dbReference type="InterPro" id="IPR003439">
    <property type="entry name" value="ABC_transporter-like_ATP-bd"/>
</dbReference>
<evidence type="ECO:0000313" key="5">
    <source>
        <dbReference type="Proteomes" id="UP000199163"/>
    </source>
</evidence>
<feature type="domain" description="ABC transporter" evidence="3">
    <location>
        <begin position="2"/>
        <end position="214"/>
    </location>
</feature>
<dbReference type="PANTHER" id="PTHR43423:SF1">
    <property type="entry name" value="ABC TRANSPORTER I FAMILY MEMBER 17"/>
    <property type="match status" value="1"/>
</dbReference>
<evidence type="ECO:0000256" key="2">
    <source>
        <dbReference type="ARBA" id="ARBA00022840"/>
    </source>
</evidence>
<evidence type="ECO:0000259" key="3">
    <source>
        <dbReference type="PROSITE" id="PS50893"/>
    </source>
</evidence>
<protein>
    <submittedName>
        <fullName evidence="4">Putative ABC transport system ATP-binding protein</fullName>
    </submittedName>
</protein>
<evidence type="ECO:0000313" key="4">
    <source>
        <dbReference type="EMBL" id="SDH83882.1"/>
    </source>
</evidence>
<dbReference type="AlphaFoldDB" id="A0A1G8FNZ5"/>
<accession>A0A1G8FNZ5</accession>
<dbReference type="SMART" id="SM00382">
    <property type="entry name" value="AAA"/>
    <property type="match status" value="1"/>
</dbReference>